<protein>
    <submittedName>
        <fullName evidence="1">Uncharacterized protein</fullName>
    </submittedName>
</protein>
<reference evidence="1" key="1">
    <citation type="submission" date="2019-04" db="EMBL/GenBank/DDBJ databases">
        <title>Microbes associate with the intestines of laboratory mice.</title>
        <authorList>
            <person name="Navarre W."/>
            <person name="Wong E."/>
            <person name="Huang K."/>
            <person name="Tropini C."/>
            <person name="Ng K."/>
            <person name="Yu B."/>
        </authorList>
    </citation>
    <scope>NUCLEOTIDE SEQUENCE</scope>
    <source>
        <strain evidence="1">NM04_E33</strain>
    </source>
</reference>
<evidence type="ECO:0000313" key="1">
    <source>
        <dbReference type="EMBL" id="TGY78030.1"/>
    </source>
</evidence>
<evidence type="ECO:0000313" key="2">
    <source>
        <dbReference type="Proteomes" id="UP000306319"/>
    </source>
</evidence>
<gene>
    <name evidence="1" type="ORF">E5331_11805</name>
</gene>
<comment type="caution">
    <text evidence="1">The sequence shown here is derived from an EMBL/GenBank/DDBJ whole genome shotgun (WGS) entry which is preliminary data.</text>
</comment>
<organism evidence="1 2">
    <name type="scientific">Lepagella muris</name>
    <dbReference type="NCBI Taxonomy" id="3032870"/>
    <lineage>
        <taxon>Bacteria</taxon>
        <taxon>Pseudomonadati</taxon>
        <taxon>Bacteroidota</taxon>
        <taxon>Bacteroidia</taxon>
        <taxon>Bacteroidales</taxon>
        <taxon>Muribaculaceae</taxon>
        <taxon>Lepagella</taxon>
    </lineage>
</organism>
<sequence>MIKIRTHKCKAVLLTALLLILQIPLSAAAKGSTSTPKQKMTQSTFENPDFAFPQTVEKDASAQFSVALDERDGVKALKAAIQMVVARQQVSQSSFEANVSMIDSAANILPAPYSSLSYLLEATLYVSLYRQNAWDYNRRNLPTDSYPDDPNSWSGSLFAKKTLELIDKVSAGMQDAEGMPIAKIAPLLTDTKDAQDWNLTVYDFIVYRSVALLNSFGNGSETKVIPFRTDMTQQNLSYPDRCQNKGMEMLDALLSLREKDSDASALSVAVVQRAAMLDRDEKTNFLQGWAKRLSSTPWAATVLNEYYHSLSNTEFVGSPESVALYREMEDWTKRFPKAVGVGMVKYDMAMIAQAVVRIDVPDVMMCNTPGKGKVNVRNMNSAYVLIYKVPESMVTVNSVKIKNFPTGAVKIASIPLSASGEIPFSQKLEFDIPALEPGRYVALPSPTSSLGKDWRNRLEQWSIGAINVTDISIVTVSNSSQKDSGVVYVVDSRDQRPVAGASVKIYSNDGRKLVKSGVSDANGAFSIPKGYYRVKATKGKSVAEMWSSYGYYKNDEKVVAVGNIFTDLAIYKPGDRLQFGIVGWLPSREGNRLLKNESLSVVLRDANYNPVDTLSLTSDADGRCNGAFDLPKNGLLGTFTLEAIYEKYKPSVAARGNVEVAEYKAPGFYVEINADSTTNYKAGDLLKFTGVVKTYSGMPLDGADVKFNISWNPWWRLWHGTNPDATFGGEVKSDADGKFTISLPTENLKGTDFEYGAYTLNVDATSPSGETQKASPFRFSIGKGFSVNPSIPSEVCASDKEVRFNVPVYDILGLPVGKRVDYSVVNTDGDATILSGTFDSPTLILNSSDLPSGKYKLAFCLSGDTLKSETETVIWRKDDRKAPYKTPLWVPLHKIVASEGSSSVDVEFGSGYAGSWILAVVSGDDGIISREWVQIDGDNKSLSVAAPQGNERVWVAFSGMHEFNQKVTKVEILPASAEKKLSVKAESFRSNITSGSHEQWRFKFTVDGNAVKNIPAFAVMTDKSLNALSPFAWSFNVGRGSGFDNTFVSNTRIGSISPRGTFSTLPRYDRVGDPIPDWETYGYGFSGGGGRMVMYKTAARSAGVMIRGINDVKEESAEAEEVLVTVQTTSLNLAAAAPDPVDMAADEAVLEEGKVVNADGGAAAREEVELRPVEMPLAFFMPDLKGDADGNVSVEFDSPNFNTTWQFQIMGYTDDLLTAGMLKDAMSTKEVMVKSNPPRFVRTGDDVEVSALLFNNTDHDLHLYGEIELFDPMTGKTIASERSASELTKPSANRKIAVRFHVPTDLSAVGMRAYAYGENHSDGEQTVIPVLPSSTPVIESVQFYLGADKDSFVKRLPKFRKDANLTLKYCDNPIWECVLALPSISSPESKNVVALMRALYANSTALTITRKYPVIKSGIEKVLASDAMSARDALKSNLEKDAELKTVELINTPWVNNASAETLRMHSLNTLLDEKGADSAVASILDQVKGLQNSDGGWSWCPDMRSSSFMTREVLRRFGMMKKTGALPDGCNAMIRKGIAYCDKSEYDDYVKSKHEFSVYDMLDYLYVRSFFDAGNGPSGFSGLKNKALKRISEEWQKFSVKEKAIAAILMSRSNGYERTAGVILESLNQYASKDETKGWWYDNLSSGYNGWDKLSTTATVLEAYSEISPKAQAVDGLRQWLVLQKETEDWGANSNTVEVIQSILSSGSDWSASTGIPEIKLGDNTLSLPEGEMLTGIMTLPISAELASGKGLTIRKGGDGPAWGGVISQYVAPMKDVKAESCENLKIRKQLLVVTDTPAGEVAKESQIKVGDKVRVTLTLTCDKDMNYVAITDERGAAFEPADQLSGYTSQDGLGIYREVRDSRTSFFIEFLPKGVNVITYDCYADREGTYSIGIASVQSQYSPLQVAHSAGEVVIVR</sequence>
<name>A0AC61REI2_9BACT</name>
<dbReference type="EMBL" id="SRYB01000017">
    <property type="protein sequence ID" value="TGY78030.1"/>
    <property type="molecule type" value="Genomic_DNA"/>
</dbReference>
<accession>A0AC61REI2</accession>
<proteinExistence type="predicted"/>
<dbReference type="Proteomes" id="UP000306319">
    <property type="component" value="Unassembled WGS sequence"/>
</dbReference>
<keyword evidence="2" id="KW-1185">Reference proteome</keyword>